<name>A9P9F8_POPTR</name>
<feature type="transmembrane region" description="Helical" evidence="1">
    <location>
        <begin position="12"/>
        <end position="31"/>
    </location>
</feature>
<keyword evidence="1" id="KW-0472">Membrane</keyword>
<keyword evidence="1" id="KW-1133">Transmembrane helix</keyword>
<accession>A9P9F8</accession>
<organism evidence="2">
    <name type="scientific">Populus trichocarpa</name>
    <name type="common">Western balsam poplar</name>
    <name type="synonym">Populus balsamifera subsp. trichocarpa</name>
    <dbReference type="NCBI Taxonomy" id="3694"/>
    <lineage>
        <taxon>Eukaryota</taxon>
        <taxon>Viridiplantae</taxon>
        <taxon>Streptophyta</taxon>
        <taxon>Embryophyta</taxon>
        <taxon>Tracheophyta</taxon>
        <taxon>Spermatophyta</taxon>
        <taxon>Magnoliopsida</taxon>
        <taxon>eudicotyledons</taxon>
        <taxon>Gunneridae</taxon>
        <taxon>Pentapetalae</taxon>
        <taxon>rosids</taxon>
        <taxon>fabids</taxon>
        <taxon>Malpighiales</taxon>
        <taxon>Salicaceae</taxon>
        <taxon>Saliceae</taxon>
        <taxon>Populus</taxon>
    </lineage>
</organism>
<dbReference type="EMBL" id="EF144794">
    <property type="protein sequence ID" value="ABK93011.1"/>
    <property type="molecule type" value="mRNA"/>
</dbReference>
<sequence>MYYARHPCTPSGLILGFVLCFLVSFAISLTCPGRLRLRSFHRIITPHLTICCRYHSLFLFLVFLLFFL</sequence>
<protein>
    <submittedName>
        <fullName evidence="2">Uncharacterized protein</fullName>
    </submittedName>
</protein>
<feature type="transmembrane region" description="Helical" evidence="1">
    <location>
        <begin position="43"/>
        <end position="67"/>
    </location>
</feature>
<evidence type="ECO:0000313" key="2">
    <source>
        <dbReference type="EMBL" id="ABK93011.1"/>
    </source>
</evidence>
<reference evidence="2" key="1">
    <citation type="journal article" date="2008" name="BMC Genomics">
        <title>Analysis of 4,664 high-quality sequence-finished poplar full-length cDNA clones and their utility for the discovery of genes responding to insect feeding.</title>
        <authorList>
            <person name="Ralph S.G."/>
            <person name="Chun H.J."/>
            <person name="Cooper D."/>
            <person name="Kirkpatrick R."/>
            <person name="Kolosova N."/>
            <person name="Gunter L."/>
            <person name="Tuskan G.A."/>
            <person name="Douglas C.J."/>
            <person name="Holt R.A."/>
            <person name="Jones S.J."/>
            <person name="Marra M.A."/>
            <person name="Bohlmann J."/>
        </authorList>
    </citation>
    <scope>NUCLEOTIDE SEQUENCE</scope>
    <source>
        <tissue evidence="2">Phloem and cambium</tissue>
    </source>
</reference>
<dbReference type="AlphaFoldDB" id="A9P9F8"/>
<proteinExistence type="evidence at transcript level"/>
<keyword evidence="1" id="KW-0812">Transmembrane</keyword>
<evidence type="ECO:0000256" key="1">
    <source>
        <dbReference type="SAM" id="Phobius"/>
    </source>
</evidence>